<evidence type="ECO:0000256" key="6">
    <source>
        <dbReference type="SAM" id="MobiDB-lite"/>
    </source>
</evidence>
<keyword evidence="9" id="KW-0723">Serine/threonine-protein kinase</keyword>
<dbReference type="EMBL" id="LJZR01000028">
    <property type="protein sequence ID" value="KPQ33667.1"/>
    <property type="molecule type" value="Genomic_DNA"/>
</dbReference>
<evidence type="ECO:0000259" key="8">
    <source>
        <dbReference type="PROSITE" id="PS50011"/>
    </source>
</evidence>
<dbReference type="SMART" id="SM00220">
    <property type="entry name" value="S_TKc"/>
    <property type="match status" value="1"/>
</dbReference>
<reference evidence="9 10" key="1">
    <citation type="submission" date="2015-09" db="EMBL/GenBank/DDBJ databases">
        <title>Identification and resolution of microdiversity through metagenomic sequencing of parallel consortia.</title>
        <authorList>
            <person name="Nelson W.C."/>
            <person name="Romine M.F."/>
            <person name="Lindemann S.R."/>
        </authorList>
    </citation>
    <scope>NUCLEOTIDE SEQUENCE [LARGE SCALE GENOMIC DNA]</scope>
    <source>
        <strain evidence="9">Ana</strain>
    </source>
</reference>
<comment type="caution">
    <text evidence="9">The sequence shown here is derived from an EMBL/GenBank/DDBJ whole genome shotgun (WGS) entry which is preliminary data.</text>
</comment>
<dbReference type="Pfam" id="PF00069">
    <property type="entry name" value="Pkinase"/>
    <property type="match status" value="1"/>
</dbReference>
<dbReference type="PROSITE" id="PS00107">
    <property type="entry name" value="PROTEIN_KINASE_ATP"/>
    <property type="match status" value="1"/>
</dbReference>
<feature type="transmembrane region" description="Helical" evidence="7">
    <location>
        <begin position="383"/>
        <end position="408"/>
    </location>
</feature>
<keyword evidence="7" id="KW-0472">Membrane</keyword>
<evidence type="ECO:0000256" key="1">
    <source>
        <dbReference type="ARBA" id="ARBA00022679"/>
    </source>
</evidence>
<dbReference type="PANTHER" id="PTHR43289:SF34">
    <property type="entry name" value="SERINE_THREONINE-PROTEIN KINASE YBDM-RELATED"/>
    <property type="match status" value="1"/>
</dbReference>
<dbReference type="InterPro" id="IPR008271">
    <property type="entry name" value="Ser/Thr_kinase_AS"/>
</dbReference>
<dbReference type="Proteomes" id="UP000050465">
    <property type="component" value="Unassembled WGS sequence"/>
</dbReference>
<accession>A0A0P7YT82</accession>
<dbReference type="CDD" id="cd14014">
    <property type="entry name" value="STKc_PknB_like"/>
    <property type="match status" value="1"/>
</dbReference>
<feature type="region of interest" description="Disordered" evidence="6">
    <location>
        <begin position="437"/>
        <end position="483"/>
    </location>
</feature>
<proteinExistence type="predicted"/>
<evidence type="ECO:0000256" key="7">
    <source>
        <dbReference type="SAM" id="Phobius"/>
    </source>
</evidence>
<feature type="region of interest" description="Disordered" evidence="6">
    <location>
        <begin position="498"/>
        <end position="527"/>
    </location>
</feature>
<dbReference type="InterPro" id="IPR017441">
    <property type="entry name" value="Protein_kinase_ATP_BS"/>
</dbReference>
<gene>
    <name evidence="9" type="ORF">HLUCCA11_17490</name>
</gene>
<dbReference type="AlphaFoldDB" id="A0A0P7YT82"/>
<dbReference type="PROSITE" id="PS50011">
    <property type="entry name" value="PROTEIN_KINASE_DOM"/>
    <property type="match status" value="1"/>
</dbReference>
<dbReference type="SUPFAM" id="SSF56112">
    <property type="entry name" value="Protein kinase-like (PK-like)"/>
    <property type="match status" value="1"/>
</dbReference>
<keyword evidence="7" id="KW-1133">Transmembrane helix</keyword>
<keyword evidence="1 9" id="KW-0808">Transferase</keyword>
<organism evidence="9 10">
    <name type="scientific">Phormidesmis priestleyi Ana</name>
    <dbReference type="NCBI Taxonomy" id="1666911"/>
    <lineage>
        <taxon>Bacteria</taxon>
        <taxon>Bacillati</taxon>
        <taxon>Cyanobacteriota</taxon>
        <taxon>Cyanophyceae</taxon>
        <taxon>Leptolyngbyales</taxon>
        <taxon>Leptolyngbyaceae</taxon>
        <taxon>Phormidesmis</taxon>
    </lineage>
</organism>
<evidence type="ECO:0000256" key="2">
    <source>
        <dbReference type="ARBA" id="ARBA00022741"/>
    </source>
</evidence>
<dbReference type="Gene3D" id="3.30.200.20">
    <property type="entry name" value="Phosphorylase Kinase, domain 1"/>
    <property type="match status" value="1"/>
</dbReference>
<dbReference type="PROSITE" id="PS00108">
    <property type="entry name" value="PROTEIN_KINASE_ST"/>
    <property type="match status" value="1"/>
</dbReference>
<dbReference type="GO" id="GO:0004674">
    <property type="term" value="F:protein serine/threonine kinase activity"/>
    <property type="evidence" value="ECO:0007669"/>
    <property type="project" value="UniProtKB-KW"/>
</dbReference>
<dbReference type="STRING" id="1666911.HLUCCA11_17490"/>
<dbReference type="InterPro" id="IPR000719">
    <property type="entry name" value="Prot_kinase_dom"/>
</dbReference>
<feature type="compositionally biased region" description="Polar residues" evidence="6">
    <location>
        <begin position="340"/>
        <end position="349"/>
    </location>
</feature>
<evidence type="ECO:0000313" key="10">
    <source>
        <dbReference type="Proteomes" id="UP000050465"/>
    </source>
</evidence>
<feature type="domain" description="Protein kinase" evidence="8">
    <location>
        <begin position="14"/>
        <end position="276"/>
    </location>
</feature>
<feature type="binding site" evidence="5">
    <location>
        <position position="43"/>
    </location>
    <ligand>
        <name>ATP</name>
        <dbReference type="ChEBI" id="CHEBI:30616"/>
    </ligand>
</feature>
<dbReference type="Gene3D" id="1.10.510.10">
    <property type="entry name" value="Transferase(Phosphotransferase) domain 1"/>
    <property type="match status" value="1"/>
</dbReference>
<feature type="compositionally biased region" description="Acidic residues" evidence="6">
    <location>
        <begin position="461"/>
        <end position="476"/>
    </location>
</feature>
<feature type="compositionally biased region" description="Acidic residues" evidence="6">
    <location>
        <begin position="444"/>
        <end position="453"/>
    </location>
</feature>
<dbReference type="GO" id="GO:0005524">
    <property type="term" value="F:ATP binding"/>
    <property type="evidence" value="ECO:0007669"/>
    <property type="project" value="UniProtKB-UniRule"/>
</dbReference>
<name>A0A0P7YT82_9CYAN</name>
<protein>
    <submittedName>
        <fullName evidence="9">Serine/threonine protein kinase, bacterial</fullName>
        <ecNumber evidence="9">2.7.11.1</ecNumber>
    </submittedName>
</protein>
<sequence length="641" mass="69377">MSSLIGKSLQGGKYKLETVLGRGGFGLTFRAHQNYLDQVVVIKTLHESHWSAPNLSDLQRQFQDEARRLALCSHPNVVRVSDFFIEDGLPYMVMDYIPGRSLADIVLPSNPLPVKASVDYISQIGRALQAVHAKGLLHRDVKPQNIMIHQLTGEAILIDFGIARELTQNPTQTHTSIVSEGYAPIEQYLPKARRSAATDVYGLAATLYTLLTAEVPVAAVLRDRNPLIPIQQLRPDVSGQMVEAIAQGMNIELQHRPQSVGQWLTMLTEKQSTGFFGRAKQVSKSVPSQYGQSTNGQTIGGRPTMPQPTAVGGYVPHPSELPTQVAAPGYRSGYRPFQQAANSPNQTGHRTVAMPMPTTGYPDRSSRPAISPQPPRKPAGKGLGCGAILGLMMLGILGALGGIGFWAYQQFASELPQMPKLALPEVLSETFPEIELPEIKLPEPTEDEQDSSDDSSAATDAETEADNEQNEVESDDIAGFNSSAGQRRSAQLPLLLANSGNPADATPGNGGEIVPIRGFAPGTSEDDIREQLGEPTQESSPDGFYTSTYALIPNRATLGYVYNEDSDRVQQSEAAFSPSFDGVMMRTTLIGMLDGRSSAELERGLEAVRKGGRDRVSINSGGFTGAIERNANGYIHIYVRQ</sequence>
<keyword evidence="7" id="KW-0812">Transmembrane</keyword>
<keyword evidence="3 9" id="KW-0418">Kinase</keyword>
<feature type="region of interest" description="Disordered" evidence="6">
    <location>
        <begin position="340"/>
        <end position="380"/>
    </location>
</feature>
<evidence type="ECO:0000256" key="3">
    <source>
        <dbReference type="ARBA" id="ARBA00022777"/>
    </source>
</evidence>
<keyword evidence="2 5" id="KW-0547">Nucleotide-binding</keyword>
<keyword evidence="4 5" id="KW-0067">ATP-binding</keyword>
<evidence type="ECO:0000256" key="4">
    <source>
        <dbReference type="ARBA" id="ARBA00022840"/>
    </source>
</evidence>
<dbReference type="PANTHER" id="PTHR43289">
    <property type="entry name" value="MITOGEN-ACTIVATED PROTEIN KINASE KINASE KINASE 20-RELATED"/>
    <property type="match status" value="1"/>
</dbReference>
<dbReference type="EC" id="2.7.11.1" evidence="9"/>
<evidence type="ECO:0000256" key="5">
    <source>
        <dbReference type="PROSITE-ProRule" id="PRU10141"/>
    </source>
</evidence>
<dbReference type="PATRIC" id="fig|1666911.3.peg.1297"/>
<dbReference type="InterPro" id="IPR011009">
    <property type="entry name" value="Kinase-like_dom_sf"/>
</dbReference>
<evidence type="ECO:0000313" key="9">
    <source>
        <dbReference type="EMBL" id="KPQ33667.1"/>
    </source>
</evidence>